<dbReference type="SUPFAM" id="SSF51735">
    <property type="entry name" value="NAD(P)-binding Rossmann-fold domains"/>
    <property type="match status" value="1"/>
</dbReference>
<dbReference type="Gene3D" id="3.40.50.720">
    <property type="entry name" value="NAD(P)-binding Rossmann-like Domain"/>
    <property type="match status" value="1"/>
</dbReference>
<dbReference type="EMBL" id="LWMT01000105">
    <property type="protein sequence ID" value="KZX15166.1"/>
    <property type="molecule type" value="Genomic_DNA"/>
</dbReference>
<name>A0A166D3L4_9EURY</name>
<gene>
    <name evidence="3" type="ORF">MBFIL_07150</name>
</gene>
<sequence>MIIGFIGFGEVASTLSKKLMDNGAIVKTSSKDRSHKTQKLIAKSNVEDIKDYKELAKNCDILISTNTPSNAIAIGKKYAKYSKLFLDLNNISPSSTKEIANVAGDKFVDGAIIGRVNRKKSIIYLSGKNANKIAILNEFGLKTKIISDNIGDATTLKMLRSMYTKGISAILMETFDISKKLGLSEELLDTIAITECDDFKTRAKSRINGSIKHHKRKYEEMNEITEYLNEIAINNNLRDSNSKYNKLIDNEVIDNKIMDNELMEAIKNKFKYIVKD</sequence>
<dbReference type="InterPro" id="IPR015814">
    <property type="entry name" value="Pgluconate_DH_NAD-bd_C"/>
</dbReference>
<dbReference type="InterPro" id="IPR013328">
    <property type="entry name" value="6PGD_dom2"/>
</dbReference>
<dbReference type="SUPFAM" id="SSF48179">
    <property type="entry name" value="6-phosphogluconate dehydrogenase C-terminal domain-like"/>
    <property type="match status" value="1"/>
</dbReference>
<feature type="domain" description="Pyrroline-5-carboxylate reductase catalytic N-terminal" evidence="1">
    <location>
        <begin position="3"/>
        <end position="78"/>
    </location>
</feature>
<dbReference type="RefSeq" id="WP_066971603.1">
    <property type="nucleotide sequence ID" value="NZ_LWMT01000105.1"/>
</dbReference>
<comment type="caution">
    <text evidence="3">The sequence shown here is derived from an EMBL/GenBank/DDBJ whole genome shotgun (WGS) entry which is preliminary data.</text>
</comment>
<dbReference type="InterPro" id="IPR051265">
    <property type="entry name" value="HIBADH-related_NP60_sf"/>
</dbReference>
<dbReference type="PATRIC" id="fig|55758.3.peg.797"/>
<dbReference type="InterPro" id="IPR028939">
    <property type="entry name" value="P5C_Rdtase_cat_N"/>
</dbReference>
<dbReference type="STRING" id="55758.MBFIL_07150"/>
<dbReference type="PANTHER" id="PTHR43580:SF2">
    <property type="entry name" value="CYTOKINE-LIKE NUCLEAR FACTOR N-PAC"/>
    <property type="match status" value="1"/>
</dbReference>
<dbReference type="Gene3D" id="1.10.1040.10">
    <property type="entry name" value="N-(1-d-carboxylethyl)-l-norvaline Dehydrogenase, domain 2"/>
    <property type="match status" value="1"/>
</dbReference>
<dbReference type="PANTHER" id="PTHR43580">
    <property type="entry name" value="OXIDOREDUCTASE GLYR1-RELATED"/>
    <property type="match status" value="1"/>
</dbReference>
<dbReference type="InterPro" id="IPR036291">
    <property type="entry name" value="NAD(P)-bd_dom_sf"/>
</dbReference>
<dbReference type="Pfam" id="PF09130">
    <property type="entry name" value="DUF1932"/>
    <property type="match status" value="1"/>
</dbReference>
<dbReference type="OrthoDB" id="69350at2157"/>
<dbReference type="Proteomes" id="UP000077066">
    <property type="component" value="Unassembled WGS sequence"/>
</dbReference>
<evidence type="ECO:0000313" key="3">
    <source>
        <dbReference type="EMBL" id="KZX15166.1"/>
    </source>
</evidence>
<protein>
    <submittedName>
        <fullName evidence="3">Tartronate semialdehyde reductase</fullName>
    </submittedName>
</protein>
<evidence type="ECO:0000313" key="4">
    <source>
        <dbReference type="Proteomes" id="UP000077066"/>
    </source>
</evidence>
<accession>A0A166D3L4</accession>
<proteinExistence type="predicted"/>
<dbReference type="InterPro" id="IPR008927">
    <property type="entry name" value="6-PGluconate_DH-like_C_sf"/>
</dbReference>
<evidence type="ECO:0000259" key="1">
    <source>
        <dbReference type="Pfam" id="PF03807"/>
    </source>
</evidence>
<organism evidence="3 4">
    <name type="scientific">Methanobrevibacter filiformis</name>
    <dbReference type="NCBI Taxonomy" id="55758"/>
    <lineage>
        <taxon>Archaea</taxon>
        <taxon>Methanobacteriati</taxon>
        <taxon>Methanobacteriota</taxon>
        <taxon>Methanomada group</taxon>
        <taxon>Methanobacteria</taxon>
        <taxon>Methanobacteriales</taxon>
        <taxon>Methanobacteriaceae</taxon>
        <taxon>Methanobrevibacter</taxon>
    </lineage>
</organism>
<keyword evidence="4" id="KW-1185">Reference proteome</keyword>
<dbReference type="Pfam" id="PF03807">
    <property type="entry name" value="F420_oxidored"/>
    <property type="match status" value="1"/>
</dbReference>
<dbReference type="AlphaFoldDB" id="A0A166D3L4"/>
<feature type="domain" description="Phosphogluconate dehydrogenase NAD-binding putative C-terminal" evidence="2">
    <location>
        <begin position="180"/>
        <end position="232"/>
    </location>
</feature>
<reference evidence="3 4" key="1">
    <citation type="submission" date="2016-04" db="EMBL/GenBank/DDBJ databases">
        <title>Genome sequence of Methanobrevibacter filiformis DSM 11501.</title>
        <authorList>
            <person name="Poehlein A."/>
            <person name="Seedorf H."/>
            <person name="Daniel R."/>
        </authorList>
    </citation>
    <scope>NUCLEOTIDE SEQUENCE [LARGE SCALE GENOMIC DNA]</scope>
    <source>
        <strain evidence="3 4">DSM 11501</strain>
    </source>
</reference>
<evidence type="ECO:0000259" key="2">
    <source>
        <dbReference type="Pfam" id="PF09130"/>
    </source>
</evidence>